<comment type="caution">
    <text evidence="2">The sequence shown here is derived from an EMBL/GenBank/DDBJ whole genome shotgun (WGS) entry which is preliminary data.</text>
</comment>
<keyword evidence="1" id="KW-0732">Signal</keyword>
<name>A0AAD2PUQ0_9STRA</name>
<feature type="signal peptide" evidence="1">
    <location>
        <begin position="1"/>
        <end position="17"/>
    </location>
</feature>
<organism evidence="2 3">
    <name type="scientific">Cylindrotheca closterium</name>
    <dbReference type="NCBI Taxonomy" id="2856"/>
    <lineage>
        <taxon>Eukaryota</taxon>
        <taxon>Sar</taxon>
        <taxon>Stramenopiles</taxon>
        <taxon>Ochrophyta</taxon>
        <taxon>Bacillariophyta</taxon>
        <taxon>Bacillariophyceae</taxon>
        <taxon>Bacillariophycidae</taxon>
        <taxon>Bacillariales</taxon>
        <taxon>Bacillariaceae</taxon>
        <taxon>Cylindrotheca</taxon>
    </lineage>
</organism>
<feature type="chain" id="PRO_5042288230" description="RxLR effector protein" evidence="1">
    <location>
        <begin position="18"/>
        <end position="210"/>
    </location>
</feature>
<accession>A0AAD2PUQ0</accession>
<dbReference type="AlphaFoldDB" id="A0AAD2PUQ0"/>
<keyword evidence="3" id="KW-1185">Reference proteome</keyword>
<proteinExistence type="predicted"/>
<sequence>MKITAIIATALVLPSYGFVVPSTTPRTNSFLAISYLDELELSSPAAEATRPMTNFPNEDAETIALANQLGIDDNVVRNEYGRWLARYNKNFDITRYSQFKKNWLQQFSHDVKYGKFYTLNEFGDCSEEEYRQMMSKMETPAVVTPAAEATITKKAKKTRGPSTQPKPAFVMAVNSCTNLFKKNIAKFVDISGGFRNLSELGVSYKKGKKN</sequence>
<dbReference type="EMBL" id="CAKOGP040001792">
    <property type="protein sequence ID" value="CAJ1951816.1"/>
    <property type="molecule type" value="Genomic_DNA"/>
</dbReference>
<reference evidence="2" key="1">
    <citation type="submission" date="2023-08" db="EMBL/GenBank/DDBJ databases">
        <authorList>
            <person name="Audoor S."/>
            <person name="Bilcke G."/>
        </authorList>
    </citation>
    <scope>NUCLEOTIDE SEQUENCE</scope>
</reference>
<protein>
    <recommendedName>
        <fullName evidence="4">RxLR effector protein</fullName>
    </recommendedName>
</protein>
<evidence type="ECO:0008006" key="4">
    <source>
        <dbReference type="Google" id="ProtNLM"/>
    </source>
</evidence>
<evidence type="ECO:0000256" key="1">
    <source>
        <dbReference type="SAM" id="SignalP"/>
    </source>
</evidence>
<dbReference type="Gene3D" id="1.10.287.2250">
    <property type="match status" value="1"/>
</dbReference>
<evidence type="ECO:0000313" key="3">
    <source>
        <dbReference type="Proteomes" id="UP001295423"/>
    </source>
</evidence>
<gene>
    <name evidence="2" type="ORF">CYCCA115_LOCUS13252</name>
</gene>
<dbReference type="Proteomes" id="UP001295423">
    <property type="component" value="Unassembled WGS sequence"/>
</dbReference>
<evidence type="ECO:0000313" key="2">
    <source>
        <dbReference type="EMBL" id="CAJ1951816.1"/>
    </source>
</evidence>